<name>A0A8T2NC37_9TELE</name>
<evidence type="ECO:0000313" key="2">
    <source>
        <dbReference type="Proteomes" id="UP000824540"/>
    </source>
</evidence>
<accession>A0A8T2NC37</accession>
<comment type="caution">
    <text evidence="1">The sequence shown here is derived from an EMBL/GenBank/DDBJ whole genome shotgun (WGS) entry which is preliminary data.</text>
</comment>
<keyword evidence="2" id="KW-1185">Reference proteome</keyword>
<gene>
    <name evidence="1" type="ORF">JZ751_027521</name>
</gene>
<dbReference type="Proteomes" id="UP000824540">
    <property type="component" value="Unassembled WGS sequence"/>
</dbReference>
<evidence type="ECO:0000313" key="1">
    <source>
        <dbReference type="EMBL" id="KAG9337869.1"/>
    </source>
</evidence>
<sequence>MDLPYGARDKTTLVLESMQGYETLASPNVIMRRLCSPVTSQTPLPRNHRDWEDEVVGWWCGGAVVEGRRALISVTGCTVGMVRVNRCRDRQCALPPLRVRCGVPPAVYQPGASSVS</sequence>
<organism evidence="1 2">
    <name type="scientific">Albula glossodonta</name>
    <name type="common">roundjaw bonefish</name>
    <dbReference type="NCBI Taxonomy" id="121402"/>
    <lineage>
        <taxon>Eukaryota</taxon>
        <taxon>Metazoa</taxon>
        <taxon>Chordata</taxon>
        <taxon>Craniata</taxon>
        <taxon>Vertebrata</taxon>
        <taxon>Euteleostomi</taxon>
        <taxon>Actinopterygii</taxon>
        <taxon>Neopterygii</taxon>
        <taxon>Teleostei</taxon>
        <taxon>Albuliformes</taxon>
        <taxon>Albulidae</taxon>
        <taxon>Albula</taxon>
    </lineage>
</organism>
<dbReference type="EMBL" id="JAFBMS010000079">
    <property type="protein sequence ID" value="KAG9337869.1"/>
    <property type="molecule type" value="Genomic_DNA"/>
</dbReference>
<dbReference type="AlphaFoldDB" id="A0A8T2NC37"/>
<proteinExistence type="predicted"/>
<protein>
    <submittedName>
        <fullName evidence="1">Uncharacterized protein</fullName>
    </submittedName>
</protein>
<reference evidence="1" key="1">
    <citation type="thesis" date="2021" institute="BYU ScholarsArchive" country="Provo, UT, USA">
        <title>Applications of and Algorithms for Genome Assembly and Genomic Analyses with an Emphasis on Marine Teleosts.</title>
        <authorList>
            <person name="Pickett B.D."/>
        </authorList>
    </citation>
    <scope>NUCLEOTIDE SEQUENCE</scope>
    <source>
        <strain evidence="1">HI-2016</strain>
    </source>
</reference>